<evidence type="ECO:0000256" key="1">
    <source>
        <dbReference type="SAM" id="SignalP"/>
    </source>
</evidence>
<protein>
    <submittedName>
        <fullName evidence="2">Fam-d protein</fullName>
    </submittedName>
</protein>
<dbReference type="Proteomes" id="UP000507536">
    <property type="component" value="Unassembled WGS sequence"/>
</dbReference>
<feature type="chain" id="PRO_5008749735" evidence="1">
    <location>
        <begin position="22"/>
        <end position="258"/>
    </location>
</feature>
<dbReference type="InterPro" id="IPR021689">
    <property type="entry name" value="DUF3271"/>
</dbReference>
<gene>
    <name evidence="2" type="ORF">PCHDS_000516800</name>
</gene>
<evidence type="ECO:0000313" key="2">
    <source>
        <dbReference type="EMBL" id="SCL87539.1"/>
    </source>
</evidence>
<feature type="signal peptide" evidence="1">
    <location>
        <begin position="1"/>
        <end position="21"/>
    </location>
</feature>
<dbReference type="AlphaFoldDB" id="A0A1C6WHN6"/>
<reference evidence="2" key="1">
    <citation type="submission" date="2016-08" db="EMBL/GenBank/DDBJ databases">
        <authorList>
            <consortium name="Pathogen Informatics"/>
        </authorList>
    </citation>
    <scope>NUCLEOTIDE SEQUENCE</scope>
    <source>
        <strain evidence="2">DS</strain>
    </source>
</reference>
<dbReference type="Pfam" id="PF11675">
    <property type="entry name" value="DUF3271"/>
    <property type="match status" value="1"/>
</dbReference>
<dbReference type="EMBL" id="FMIN01000234">
    <property type="protein sequence ID" value="SCL87539.1"/>
    <property type="molecule type" value="Genomic_DNA"/>
</dbReference>
<name>A0A1C6WHN6_PLACE</name>
<organism evidence="2">
    <name type="scientific">Plasmodium chabaudi adami</name>
    <dbReference type="NCBI Taxonomy" id="5826"/>
    <lineage>
        <taxon>Eukaryota</taxon>
        <taxon>Sar</taxon>
        <taxon>Alveolata</taxon>
        <taxon>Apicomplexa</taxon>
        <taxon>Aconoidasida</taxon>
        <taxon>Haemosporida</taxon>
        <taxon>Plasmodiidae</taxon>
        <taxon>Plasmodium</taxon>
        <taxon>Plasmodium (Vinckeia)</taxon>
    </lineage>
</organism>
<accession>A0A1C6WHN6</accession>
<keyword evidence="1" id="KW-0732">Signal</keyword>
<proteinExistence type="predicted"/>
<sequence>MKMMNIILSFFILVIFSNVKAATFQDANDNNSQPIGYVSVNKPFASFSKYNKNNIQCFDQINKFLREVPENIKHPYEGSNYHCVITDFVIYIDNSSPYLNRSISKNRIEKLQIGTTYFTNYIKENIKHLFSRNMHKYDFENNYDDNLNILANDLKTLMYEEFDMKFEQDLIKYENEPKNKRLRDSAKQIFYTLVHNSEIKIRGYFIKISENGNYAHLSQNKSLYFCIIINEKNVNVTHDLKIPIPNVVKLVANISGES</sequence>